<feature type="compositionally biased region" description="Polar residues" evidence="1">
    <location>
        <begin position="20"/>
        <end position="31"/>
    </location>
</feature>
<dbReference type="Proteomes" id="UP000308724">
    <property type="component" value="Unassembled WGS sequence"/>
</dbReference>
<feature type="compositionally biased region" description="Basic and acidic residues" evidence="1">
    <location>
        <begin position="819"/>
        <end position="834"/>
    </location>
</feature>
<protein>
    <submittedName>
        <fullName evidence="2">Uncharacterized protein</fullName>
    </submittedName>
</protein>
<feature type="region of interest" description="Disordered" evidence="1">
    <location>
        <begin position="1"/>
        <end position="31"/>
    </location>
</feature>
<sequence>MKEKGQECKTGGLEKEGVGSNVSMHRPSSSAVGSTTKLKMFLINPDMRETCLQIGGTSLSMLRCAFLRRALRNPRHHYQQGLQYRQSEYWPQVHPARWLGFLPLATNDEIAGKDPASNIGDKTGNVTDPGQSNGSDTTLRLAKLDVNSTSSFSTISPTTTQSCTETQEPETEHFDGGRRRDRTFFSASLFDGTIMFLWDGLIDLNGFKDLVMIVDGLWRKDSRDMSSRLPAQNIGLGIREGKFRDGFLSVNVWDIGVGTGTRPRLIYELIVPDEHSPCRANAWVLRCFIPDTKTYSWRQGTGAGLFRALKNYVGAVDHASSLNLFDPSIIHPLAHKMERFEQQFGLRECTTRPPNPMSFDLATHTIVSPSSVMVMTLEGFLTKATVLWQWWQRIDSHSLLAPDNSDAMTFVQIRQVDTSNDSFLVDVWRMSFAPDTSLSKSVHKILVSNDGCFKKSQVEMSEVMFNARSKQDQPLREYLKSCLKNHVGFMDGAGNVVQQSQSKTHPLLLKLNRHKDFSSRMLPPKEARHTKPRAKSESDNSQLVTDTTKSKNYADVVSMNEEQIQPPLSKRGPEIADTPATLEKDLSTHVSATLYDGTLVVPSSALCFGMSQGKTLSFDNFLRIISQWWPRARDNMVPELRSKPYLVYIRGRSAVSFFQIKLFSRDDQWCDQTINNYELHHSQHTSDYSFVSHEILDIQIMGTKKFSREWKTIRRPLSYFLENYIGTVDETGILRKGDKPKVLSCFGKTWGPTDIKAKASSAHQDNDDELLLSQVEQKPAGDLSKKTEDFVDSNPPEPSRKQTSLSNVKPRTVASNPDSSKDSRKDPATKEKSWVLRSIFAENPKYKPTKASHVASSLRSKPTPRADVRDKRQRKHYKHRSESGGNDGDDGDDGFSLFAL</sequence>
<feature type="compositionally biased region" description="Basic and acidic residues" evidence="1">
    <location>
        <begin position="518"/>
        <end position="538"/>
    </location>
</feature>
<reference evidence="2 3" key="1">
    <citation type="submission" date="2018-10" db="EMBL/GenBank/DDBJ databases">
        <title>Fifty Aureobasidium pullulans genomes reveal a recombining polyextremotolerant generalist.</title>
        <authorList>
            <person name="Gostincar C."/>
            <person name="Turk M."/>
            <person name="Zajc J."/>
            <person name="Gunde-Cimerman N."/>
        </authorList>
    </citation>
    <scope>NUCLEOTIDE SEQUENCE [LARGE SCALE GENOMIC DNA]</scope>
    <source>
        <strain evidence="2 3">EXF-1645</strain>
    </source>
</reference>
<feature type="compositionally biased region" description="Basic and acidic residues" evidence="1">
    <location>
        <begin position="1"/>
        <end position="17"/>
    </location>
</feature>
<name>A0A4T0C2Z6_AURPU</name>
<evidence type="ECO:0000313" key="3">
    <source>
        <dbReference type="Proteomes" id="UP000308724"/>
    </source>
</evidence>
<organism evidence="2 3">
    <name type="scientific">Aureobasidium pullulans</name>
    <name type="common">Black yeast</name>
    <name type="synonym">Pullularia pullulans</name>
    <dbReference type="NCBI Taxonomy" id="5580"/>
    <lineage>
        <taxon>Eukaryota</taxon>
        <taxon>Fungi</taxon>
        <taxon>Dikarya</taxon>
        <taxon>Ascomycota</taxon>
        <taxon>Pezizomycotina</taxon>
        <taxon>Dothideomycetes</taxon>
        <taxon>Dothideomycetidae</taxon>
        <taxon>Dothideales</taxon>
        <taxon>Saccotheciaceae</taxon>
        <taxon>Aureobasidium</taxon>
    </lineage>
</organism>
<feature type="region of interest" description="Disordered" evidence="1">
    <location>
        <begin position="518"/>
        <end position="545"/>
    </location>
</feature>
<feature type="region of interest" description="Disordered" evidence="1">
    <location>
        <begin position="112"/>
        <end position="137"/>
    </location>
</feature>
<feature type="region of interest" description="Disordered" evidence="1">
    <location>
        <begin position="150"/>
        <end position="178"/>
    </location>
</feature>
<dbReference type="AlphaFoldDB" id="A0A4T0C2Z6"/>
<accession>A0A4T0C2Z6</accession>
<feature type="compositionally biased region" description="Low complexity" evidence="1">
    <location>
        <begin position="150"/>
        <end position="162"/>
    </location>
</feature>
<feature type="compositionally biased region" description="Polar residues" evidence="1">
    <location>
        <begin position="801"/>
        <end position="818"/>
    </location>
</feature>
<evidence type="ECO:0000256" key="1">
    <source>
        <dbReference type="SAM" id="MobiDB-lite"/>
    </source>
</evidence>
<comment type="caution">
    <text evidence="2">The sequence shown here is derived from an EMBL/GenBank/DDBJ whole genome shotgun (WGS) entry which is preliminary data.</text>
</comment>
<feature type="region of interest" description="Disordered" evidence="1">
    <location>
        <begin position="777"/>
        <end position="900"/>
    </location>
</feature>
<evidence type="ECO:0000313" key="2">
    <source>
        <dbReference type="EMBL" id="TIA41800.1"/>
    </source>
</evidence>
<feature type="compositionally biased region" description="Polar residues" evidence="1">
    <location>
        <begin position="124"/>
        <end position="137"/>
    </location>
</feature>
<gene>
    <name evidence="2" type="ORF">D6C78_01478</name>
</gene>
<dbReference type="EMBL" id="QZBZ01000016">
    <property type="protein sequence ID" value="TIA41800.1"/>
    <property type="molecule type" value="Genomic_DNA"/>
</dbReference>
<proteinExistence type="predicted"/>